<dbReference type="InterPro" id="IPR047666">
    <property type="entry name" value="ANR_neg_reg"/>
</dbReference>
<evidence type="ECO:0000313" key="2">
    <source>
        <dbReference type="Proteomes" id="UP000036013"/>
    </source>
</evidence>
<accession>A0A837LKL0</accession>
<sequence>MVILFDRAKAGKPCSPFMSYATSAVIAEQNGEFQRAADAWKQAFSLAKMEVNSVYAASRMEFCRHAAHRGWGVPYES</sequence>
<evidence type="ECO:0000313" key="1">
    <source>
        <dbReference type="EMBL" id="KLQ06700.1"/>
    </source>
</evidence>
<reference evidence="1 2" key="1">
    <citation type="submission" date="2015-06" db="EMBL/GenBank/DDBJ databases">
        <authorList>
            <person name="Adams M."/>
            <person name="Sutton G."/>
            <person name="Nelson K."/>
            <person name="Bonomo R."/>
            <person name="McCorrison J."/>
            <person name="Sanka R."/>
            <person name="Brinkac L."/>
            <person name="Nierman W."/>
        </authorList>
    </citation>
    <scope>NUCLEOTIDE SEQUENCE [LARGE SCALE GENOMIC DNA]</scope>
    <source>
        <strain evidence="1 2">GN02692</strain>
    </source>
</reference>
<comment type="caution">
    <text evidence="1">The sequence shown here is derived from an EMBL/GenBank/DDBJ whole genome shotgun (WGS) entry which is preliminary data.</text>
</comment>
<organism evidence="1 2">
    <name type="scientific">Enterobacter roggenkampii</name>
    <dbReference type="NCBI Taxonomy" id="1812935"/>
    <lineage>
        <taxon>Bacteria</taxon>
        <taxon>Pseudomonadati</taxon>
        <taxon>Pseudomonadota</taxon>
        <taxon>Gammaproteobacteria</taxon>
        <taxon>Enterobacterales</taxon>
        <taxon>Enterobacteriaceae</taxon>
        <taxon>Enterobacter</taxon>
        <taxon>Enterobacter cloacae complex</taxon>
    </lineage>
</organism>
<name>A0A837LKL0_9ENTR</name>
<dbReference type="Proteomes" id="UP000036013">
    <property type="component" value="Unassembled WGS sequence"/>
</dbReference>
<proteinExistence type="predicted"/>
<dbReference type="AlphaFoldDB" id="A0A837LKL0"/>
<protein>
    <submittedName>
        <fullName evidence="1">Membrane protein</fullName>
    </submittedName>
</protein>
<dbReference type="RefSeq" id="WP_047747834.1">
    <property type="nucleotide sequence ID" value="NZ_JAQNFT010000011.1"/>
</dbReference>
<dbReference type="EMBL" id="LEDI01000008">
    <property type="protein sequence ID" value="KLQ06700.1"/>
    <property type="molecule type" value="Genomic_DNA"/>
</dbReference>
<gene>
    <name evidence="1" type="ORF">ABF77_04235</name>
</gene>
<dbReference type="NCBIfam" id="NF033650">
    <property type="entry name" value="ANR_neg_reg"/>
    <property type="match status" value="1"/>
</dbReference>